<gene>
    <name evidence="2" type="ORF">EVC35_08905</name>
</gene>
<protein>
    <submittedName>
        <fullName evidence="2">Uncharacterized protein</fullName>
    </submittedName>
</protein>
<dbReference type="AlphaFoldDB" id="A0AAJ1VNU4"/>
<reference evidence="2" key="1">
    <citation type="submission" date="2019-01" db="EMBL/GenBank/DDBJ databases">
        <title>Oenococcus sicerae UCMA17102.</title>
        <authorList>
            <person name="Cousin F.J."/>
            <person name="Le Guellec R."/>
            <person name="Cretenet M."/>
        </authorList>
    </citation>
    <scope>NUCLEOTIDE SEQUENCE</scope>
    <source>
        <strain evidence="2">UCMA17102</strain>
    </source>
</reference>
<feature type="coiled-coil region" evidence="1">
    <location>
        <begin position="6"/>
        <end position="33"/>
    </location>
</feature>
<proteinExistence type="predicted"/>
<keyword evidence="1" id="KW-0175">Coiled coil</keyword>
<comment type="caution">
    <text evidence="2">The sequence shown here is derived from an EMBL/GenBank/DDBJ whole genome shotgun (WGS) entry which is preliminary data.</text>
</comment>
<dbReference type="EMBL" id="SDWY01000006">
    <property type="protein sequence ID" value="MDN6901101.1"/>
    <property type="molecule type" value="Genomic_DNA"/>
</dbReference>
<accession>A0AAJ1VNU4</accession>
<dbReference type="Proteomes" id="UP001167919">
    <property type="component" value="Unassembled WGS sequence"/>
</dbReference>
<organism evidence="2 3">
    <name type="scientific">Oenococcus sicerae</name>
    <dbReference type="NCBI Taxonomy" id="2203724"/>
    <lineage>
        <taxon>Bacteria</taxon>
        <taxon>Bacillati</taxon>
        <taxon>Bacillota</taxon>
        <taxon>Bacilli</taxon>
        <taxon>Lactobacillales</taxon>
        <taxon>Lactobacillaceae</taxon>
        <taxon>Oenococcus</taxon>
    </lineage>
</organism>
<name>A0AAJ1VNU4_9LACO</name>
<evidence type="ECO:0000256" key="1">
    <source>
        <dbReference type="SAM" id="Coils"/>
    </source>
</evidence>
<evidence type="ECO:0000313" key="3">
    <source>
        <dbReference type="Proteomes" id="UP001167919"/>
    </source>
</evidence>
<sequence>MTKSTLEKQETKLAQLNEQIKLQKAKIDQALGHAIIKEVGLNYANLNQAKIKDFAKTISTYLEDPSQFKKQ</sequence>
<evidence type="ECO:0000313" key="2">
    <source>
        <dbReference type="EMBL" id="MDN6901101.1"/>
    </source>
</evidence>